<evidence type="ECO:0000256" key="5">
    <source>
        <dbReference type="PROSITE-ProRule" id="PRU00284"/>
    </source>
</evidence>
<dbReference type="PANTHER" id="PTHR32089">
    <property type="entry name" value="METHYL-ACCEPTING CHEMOTAXIS PROTEIN MCPB"/>
    <property type="match status" value="1"/>
</dbReference>
<feature type="domain" description="T-SNARE coiled-coil homology" evidence="9">
    <location>
        <begin position="461"/>
        <end position="523"/>
    </location>
</feature>
<dbReference type="GO" id="GO:0004888">
    <property type="term" value="F:transmembrane signaling receptor activity"/>
    <property type="evidence" value="ECO:0007669"/>
    <property type="project" value="InterPro"/>
</dbReference>
<dbReference type="RefSeq" id="WP_158255317.1">
    <property type="nucleotide sequence ID" value="NZ_FYDG01000017.1"/>
</dbReference>
<dbReference type="Pfam" id="PF00672">
    <property type="entry name" value="HAMP"/>
    <property type="match status" value="1"/>
</dbReference>
<dbReference type="PROSITE" id="PS50885">
    <property type="entry name" value="HAMP"/>
    <property type="match status" value="1"/>
</dbReference>
<keyword evidence="12" id="KW-1185">Reference proteome</keyword>
<dbReference type="InterPro" id="IPR004089">
    <property type="entry name" value="MCPsignal_dom"/>
</dbReference>
<dbReference type="GO" id="GO:0005886">
    <property type="term" value="C:plasma membrane"/>
    <property type="evidence" value="ECO:0007669"/>
    <property type="project" value="UniProtKB-SubCell"/>
</dbReference>
<organism evidence="11 12">
    <name type="scientific">Rhodoblastus acidophilus</name>
    <name type="common">Rhodopseudomonas acidophila</name>
    <dbReference type="NCBI Taxonomy" id="1074"/>
    <lineage>
        <taxon>Bacteria</taxon>
        <taxon>Pseudomonadati</taxon>
        <taxon>Pseudomonadota</taxon>
        <taxon>Alphaproteobacteria</taxon>
        <taxon>Hyphomicrobiales</taxon>
        <taxon>Rhodoblastaceae</taxon>
        <taxon>Rhodoblastus</taxon>
    </lineage>
</organism>
<evidence type="ECO:0000259" key="10">
    <source>
        <dbReference type="PROSITE" id="PS50885"/>
    </source>
</evidence>
<evidence type="ECO:0000259" key="8">
    <source>
        <dbReference type="PROSITE" id="PS50111"/>
    </source>
</evidence>
<dbReference type="AlphaFoldDB" id="A0A212S9K9"/>
<accession>A0A212S9K9</accession>
<evidence type="ECO:0000256" key="4">
    <source>
        <dbReference type="ARBA" id="ARBA00029447"/>
    </source>
</evidence>
<keyword evidence="2" id="KW-1003">Cell membrane</keyword>
<dbReference type="OrthoDB" id="3289104at2"/>
<dbReference type="Gene3D" id="1.10.287.950">
    <property type="entry name" value="Methyl-accepting chemotaxis protein"/>
    <property type="match status" value="1"/>
</dbReference>
<sequence length="565" mass="59863">MNFWRDLKISTKIVAALVALIFVAGAVGGVAFLQMREMNQRAVEIRQDVLPSYSKLAFVRVSFARSMRAQADLLLAAASRSDEAKAQAALDEAIRDIEQAYEAYRPLITPNTEEEALAKRFGGILSDMRPKLKQMRELAAAHEVERAIDIYRQDVTPARLELQSILGKVLAFVESQGGRAAAASETAYHSAEWALGLVLLFGAGLAALCGLVLIGGVSRPLGRATMAIETLAHGDLNVEVEETGRKDEVGALMQALRVFKANMQEARELEAHAAKAKAQAEADRRAQALKLADEFDRSVNAVVAEVARTAGEFQDTARVLSQSAVDTASQAKAVSEASETSSASIGSVASATEQLTYSVQEINNQVNESRHIASESAQQAEKTDAQMRELGRAAEKIGDIVALISDIAGQTNMLALNATIEAARAGEAGRGFNVVAQEVKSLAEQTSRATAEIAGQIGDIQATAHRAAENISAIVRTTEEANRVAQSIAAAVSQQGEATAEIARNVQHASRGSQAVTENIGGVLGAAQTTSSSSTQMLASAQTLTQQSGVLREQVNAFLASVRAA</sequence>
<protein>
    <submittedName>
        <fullName evidence="11">Methyl-accepting chemotaxis protein</fullName>
    </submittedName>
</protein>
<evidence type="ECO:0000313" key="11">
    <source>
        <dbReference type="EMBL" id="SNB81932.1"/>
    </source>
</evidence>
<evidence type="ECO:0000256" key="7">
    <source>
        <dbReference type="SAM" id="Phobius"/>
    </source>
</evidence>
<dbReference type="CDD" id="cd06225">
    <property type="entry name" value="HAMP"/>
    <property type="match status" value="1"/>
</dbReference>
<keyword evidence="6" id="KW-0175">Coiled coil</keyword>
<dbReference type="Gene3D" id="6.10.340.10">
    <property type="match status" value="1"/>
</dbReference>
<dbReference type="InterPro" id="IPR024478">
    <property type="entry name" value="HlyB_4HB_MCP"/>
</dbReference>
<evidence type="ECO:0000313" key="12">
    <source>
        <dbReference type="Proteomes" id="UP000198418"/>
    </source>
</evidence>
<dbReference type="GO" id="GO:0006935">
    <property type="term" value="P:chemotaxis"/>
    <property type="evidence" value="ECO:0007669"/>
    <property type="project" value="InterPro"/>
</dbReference>
<proteinExistence type="inferred from homology"/>
<dbReference type="PROSITE" id="PS50192">
    <property type="entry name" value="T_SNARE"/>
    <property type="match status" value="1"/>
</dbReference>
<evidence type="ECO:0000256" key="3">
    <source>
        <dbReference type="ARBA" id="ARBA00023224"/>
    </source>
</evidence>
<evidence type="ECO:0000256" key="1">
    <source>
        <dbReference type="ARBA" id="ARBA00004429"/>
    </source>
</evidence>
<comment type="subcellular location">
    <subcellularLocation>
        <location evidence="1">Cell inner membrane</location>
        <topology evidence="1">Multi-pass membrane protein</topology>
    </subcellularLocation>
</comment>
<dbReference type="SMART" id="SM00283">
    <property type="entry name" value="MA"/>
    <property type="match status" value="1"/>
</dbReference>
<dbReference type="SUPFAM" id="SSF58104">
    <property type="entry name" value="Methyl-accepting chemotaxis protein (MCP) signaling domain"/>
    <property type="match status" value="1"/>
</dbReference>
<dbReference type="EMBL" id="FYDG01000017">
    <property type="protein sequence ID" value="SNB81932.1"/>
    <property type="molecule type" value="Genomic_DNA"/>
</dbReference>
<evidence type="ECO:0000259" key="9">
    <source>
        <dbReference type="PROSITE" id="PS50192"/>
    </source>
</evidence>
<dbReference type="GO" id="GO:0007165">
    <property type="term" value="P:signal transduction"/>
    <property type="evidence" value="ECO:0007669"/>
    <property type="project" value="UniProtKB-KW"/>
</dbReference>
<reference evidence="12" key="1">
    <citation type="submission" date="2017-06" db="EMBL/GenBank/DDBJ databases">
        <authorList>
            <person name="Varghese N."/>
            <person name="Submissions S."/>
        </authorList>
    </citation>
    <scope>NUCLEOTIDE SEQUENCE [LARGE SCALE GENOMIC DNA]</scope>
    <source>
        <strain evidence="12">DSM 137</strain>
    </source>
</reference>
<keyword evidence="7" id="KW-1133">Transmembrane helix</keyword>
<dbReference type="Pfam" id="PF12729">
    <property type="entry name" value="4HB_MCP_1"/>
    <property type="match status" value="1"/>
</dbReference>
<keyword evidence="3 5" id="KW-0807">Transducer</keyword>
<feature type="domain" description="HAMP" evidence="10">
    <location>
        <begin position="215"/>
        <end position="268"/>
    </location>
</feature>
<dbReference type="PROSITE" id="PS50111">
    <property type="entry name" value="CHEMOTAXIS_TRANSDUC_2"/>
    <property type="match status" value="1"/>
</dbReference>
<dbReference type="PRINTS" id="PR00260">
    <property type="entry name" value="CHEMTRNSDUCR"/>
</dbReference>
<feature type="transmembrane region" description="Helical" evidence="7">
    <location>
        <begin position="193"/>
        <end position="217"/>
    </location>
</feature>
<comment type="similarity">
    <text evidence="4">Belongs to the methyl-accepting chemotaxis (MCP) protein family.</text>
</comment>
<evidence type="ECO:0000256" key="6">
    <source>
        <dbReference type="SAM" id="Coils"/>
    </source>
</evidence>
<keyword evidence="2" id="KW-0997">Cell inner membrane</keyword>
<dbReference type="PANTHER" id="PTHR32089:SF112">
    <property type="entry name" value="LYSOZYME-LIKE PROTEIN-RELATED"/>
    <property type="match status" value="1"/>
</dbReference>
<dbReference type="InterPro" id="IPR004090">
    <property type="entry name" value="Chemotax_Me-accpt_rcpt"/>
</dbReference>
<dbReference type="InterPro" id="IPR000727">
    <property type="entry name" value="T_SNARE_dom"/>
</dbReference>
<keyword evidence="7" id="KW-0812">Transmembrane</keyword>
<keyword evidence="7" id="KW-0472">Membrane</keyword>
<dbReference type="SMART" id="SM00304">
    <property type="entry name" value="HAMP"/>
    <property type="match status" value="1"/>
</dbReference>
<dbReference type="Pfam" id="PF00015">
    <property type="entry name" value="MCPsignal"/>
    <property type="match status" value="1"/>
</dbReference>
<gene>
    <name evidence="11" type="ORF">SAMN06265338_11723</name>
</gene>
<feature type="domain" description="Methyl-accepting transducer" evidence="8">
    <location>
        <begin position="302"/>
        <end position="545"/>
    </location>
</feature>
<dbReference type="Proteomes" id="UP000198418">
    <property type="component" value="Unassembled WGS sequence"/>
</dbReference>
<feature type="coiled-coil region" evidence="6">
    <location>
        <begin position="259"/>
        <end position="286"/>
    </location>
</feature>
<name>A0A212S9K9_RHOAC</name>
<evidence type="ECO:0000256" key="2">
    <source>
        <dbReference type="ARBA" id="ARBA00022519"/>
    </source>
</evidence>
<dbReference type="InterPro" id="IPR003660">
    <property type="entry name" value="HAMP_dom"/>
</dbReference>